<protein>
    <submittedName>
        <fullName evidence="3">Uncharacterized protein</fullName>
    </submittedName>
</protein>
<feature type="chain" id="PRO_5012542446" evidence="2">
    <location>
        <begin position="16"/>
        <end position="392"/>
    </location>
</feature>
<accession>J8TYU9</accession>
<evidence type="ECO:0000313" key="4">
    <source>
        <dbReference type="Proteomes" id="UP000002748"/>
    </source>
</evidence>
<evidence type="ECO:0000256" key="1">
    <source>
        <dbReference type="SAM" id="MobiDB-lite"/>
    </source>
</evidence>
<dbReference type="HOGENOM" id="CLU_059229_0_0_1"/>
<dbReference type="AlphaFoldDB" id="J8TYU9"/>
<name>J8TYU9_TRIAS</name>
<feature type="signal peptide" evidence="2">
    <location>
        <begin position="1"/>
        <end position="15"/>
    </location>
</feature>
<dbReference type="KEGG" id="tasa:A1Q1_05220"/>
<evidence type="ECO:0000256" key="2">
    <source>
        <dbReference type="SAM" id="SignalP"/>
    </source>
</evidence>
<comment type="caution">
    <text evidence="3">The sequence shown here is derived from an EMBL/GenBank/DDBJ whole genome shotgun (WGS) entry which is preliminary data.</text>
</comment>
<gene>
    <name evidence="3" type="ORF">A1Q1_05220</name>
</gene>
<dbReference type="Proteomes" id="UP000002748">
    <property type="component" value="Unassembled WGS sequence"/>
</dbReference>
<dbReference type="GeneID" id="25988732"/>
<dbReference type="VEuPathDB" id="FungiDB:A1Q1_05220"/>
<dbReference type="EMBL" id="ALBS01000002">
    <property type="protein sequence ID" value="EJT53257.1"/>
    <property type="molecule type" value="Genomic_DNA"/>
</dbReference>
<reference evidence="3 4" key="1">
    <citation type="journal article" date="2012" name="Eukaryot. Cell">
        <title>Draft genome sequence of CBS 2479, the standard type strain of Trichosporon asahii.</title>
        <authorList>
            <person name="Yang R.Y."/>
            <person name="Li H.T."/>
            <person name="Zhu H."/>
            <person name="Zhou G.P."/>
            <person name="Wang M."/>
            <person name="Wang L."/>
        </authorList>
    </citation>
    <scope>NUCLEOTIDE SEQUENCE [LARGE SCALE GENOMIC DNA]</scope>
    <source>
        <strain evidence="4">ATCC 90039 / CBS 2479 / JCM 2466 / KCTC 7840 / NCYC 2677 / UAMH 7654</strain>
    </source>
</reference>
<proteinExistence type="predicted"/>
<dbReference type="RefSeq" id="XP_014184170.1">
    <property type="nucleotide sequence ID" value="XM_014328695.1"/>
</dbReference>
<evidence type="ECO:0000313" key="3">
    <source>
        <dbReference type="EMBL" id="EJT53257.1"/>
    </source>
</evidence>
<organism evidence="3 4">
    <name type="scientific">Trichosporon asahii var. asahii (strain ATCC 90039 / CBS 2479 / JCM 2466 / KCTC 7840 / NBRC 103889/ NCYC 2677 / UAMH 7654)</name>
    <name type="common">Yeast</name>
    <dbReference type="NCBI Taxonomy" id="1186058"/>
    <lineage>
        <taxon>Eukaryota</taxon>
        <taxon>Fungi</taxon>
        <taxon>Dikarya</taxon>
        <taxon>Basidiomycota</taxon>
        <taxon>Agaricomycotina</taxon>
        <taxon>Tremellomycetes</taxon>
        <taxon>Trichosporonales</taxon>
        <taxon>Trichosporonaceae</taxon>
        <taxon>Trichosporon</taxon>
    </lineage>
</organism>
<feature type="region of interest" description="Disordered" evidence="1">
    <location>
        <begin position="281"/>
        <end position="300"/>
    </location>
</feature>
<sequence>MLLARLLALAAVASGAPASGGATAPIFLPRNGGLSASEHNGTAHLTVLFPSQTDTHLAERDWTTDLGEWAKVTFHVPDSGNWFVAPLGTQKNVDCGHWVQTAYFPHERQVYIAFQFKCKALFWYPDSMGFHDIVSVARGHYKTDGFAAIWFLDDGDIATNSQDNASAERTNLDVVTNATSFRRALSRTNAAAVNRFTSLSLLVTTLTVLEAASQSELRVRTAADHQHFSSTMRLAQLFAFIAMTSEVTASGGNPSSGPGEVDDASGVTGGKLSATLVATKPANDDVQPRPHSGPARLNQRDEKSDFADWAWRVFSPPKDGDWMVARADMEQKIWCPHWHQTAQFKGVSYKSYVFNCQAIFWYRFDYPAGKYLHIATGNYNWDNSGVVWFWEA</sequence>
<keyword evidence="2" id="KW-0732">Signal</keyword>